<feature type="domain" description="AMP-binding enzyme C-terminal" evidence="8">
    <location>
        <begin position="524"/>
        <end position="602"/>
    </location>
</feature>
<dbReference type="Pfam" id="PF16177">
    <property type="entry name" value="ACAS_N"/>
    <property type="match status" value="1"/>
</dbReference>
<feature type="binding site" evidence="6">
    <location>
        <position position="516"/>
    </location>
    <ligand>
        <name>CoA</name>
        <dbReference type="ChEBI" id="CHEBI:57287"/>
    </ligand>
</feature>
<dbReference type="AlphaFoldDB" id="A0A839YXM6"/>
<evidence type="ECO:0000259" key="8">
    <source>
        <dbReference type="Pfam" id="PF13193"/>
    </source>
</evidence>
<dbReference type="GO" id="GO:0005829">
    <property type="term" value="C:cytosol"/>
    <property type="evidence" value="ECO:0007669"/>
    <property type="project" value="TreeGrafter"/>
</dbReference>
<name>A0A839YXM6_9SPHN</name>
<feature type="binding site" evidence="6">
    <location>
        <position position="577"/>
    </location>
    <ligand>
        <name>CoA</name>
        <dbReference type="ChEBI" id="CHEBI:57287"/>
    </ligand>
</feature>
<keyword evidence="3 6" id="KW-0547">Nucleotide-binding</keyword>
<dbReference type="CDD" id="cd05966">
    <property type="entry name" value="ACS"/>
    <property type="match status" value="1"/>
</dbReference>
<dbReference type="NCBIfam" id="NF001208">
    <property type="entry name" value="PRK00174.1"/>
    <property type="match status" value="1"/>
</dbReference>
<dbReference type="InterPro" id="IPR011904">
    <property type="entry name" value="Ac_CoA_lig"/>
</dbReference>
<feature type="binding site" evidence="6">
    <location>
        <position position="304"/>
    </location>
    <ligand>
        <name>CoA</name>
        <dbReference type="ChEBI" id="CHEBI:57287"/>
    </ligand>
</feature>
<dbReference type="Gene3D" id="3.30.300.30">
    <property type="match status" value="1"/>
</dbReference>
<evidence type="ECO:0000256" key="5">
    <source>
        <dbReference type="ARBA" id="ARBA00022990"/>
    </source>
</evidence>
<organism evidence="10 11">
    <name type="scientific">Sphingomicrobium lutaoense</name>
    <dbReference type="NCBI Taxonomy" id="515949"/>
    <lineage>
        <taxon>Bacteria</taxon>
        <taxon>Pseudomonadati</taxon>
        <taxon>Pseudomonadota</taxon>
        <taxon>Alphaproteobacteria</taxon>
        <taxon>Sphingomonadales</taxon>
        <taxon>Sphingomonadaceae</taxon>
        <taxon>Sphingomicrobium</taxon>
    </lineage>
</organism>
<feature type="binding site" evidence="6">
    <location>
        <position position="493"/>
    </location>
    <ligand>
        <name>ATP</name>
        <dbReference type="ChEBI" id="CHEBI:30616"/>
    </ligand>
</feature>
<evidence type="ECO:0000256" key="6">
    <source>
        <dbReference type="HAMAP-Rule" id="MF_01123"/>
    </source>
</evidence>
<feature type="binding site" evidence="6">
    <location>
        <position position="328"/>
    </location>
    <ligand>
        <name>CoA</name>
        <dbReference type="ChEBI" id="CHEBI:57287"/>
    </ligand>
</feature>
<dbReference type="InterPro" id="IPR045851">
    <property type="entry name" value="AMP-bd_C_sf"/>
</dbReference>
<dbReference type="GO" id="GO:0019427">
    <property type="term" value="P:acetyl-CoA biosynthetic process from acetate"/>
    <property type="evidence" value="ECO:0007669"/>
    <property type="project" value="UniProtKB-UniRule"/>
</dbReference>
<comment type="function">
    <text evidence="6">Catalyzes the conversion of acetate into acetyl-CoA (AcCoA), an essential intermediate at the junction of anabolic and catabolic pathways. AcsA undergoes a two-step reaction. In the first half reaction, AcsA combines acetate with ATP to form acetyl-adenylate (AcAMP) intermediate. In the second half reaction, it can then transfer the acetyl group from AcAMP to the sulfhydryl group of CoA, forming the product AcCoA.</text>
</comment>
<evidence type="ECO:0000256" key="3">
    <source>
        <dbReference type="ARBA" id="ARBA00022741"/>
    </source>
</evidence>
<keyword evidence="2 6" id="KW-0436">Ligase</keyword>
<dbReference type="InterPro" id="IPR042099">
    <property type="entry name" value="ANL_N_sf"/>
</dbReference>
<dbReference type="GO" id="GO:0005524">
    <property type="term" value="F:ATP binding"/>
    <property type="evidence" value="ECO:0007669"/>
    <property type="project" value="UniProtKB-KW"/>
</dbReference>
<feature type="binding site" evidence="6">
    <location>
        <position position="535"/>
    </location>
    <ligand>
        <name>Mg(2+)</name>
        <dbReference type="ChEBI" id="CHEBI:18420"/>
    </ligand>
</feature>
<dbReference type="PROSITE" id="PS00455">
    <property type="entry name" value="AMP_BINDING"/>
    <property type="match status" value="1"/>
</dbReference>
<dbReference type="RefSeq" id="WP_183934292.1">
    <property type="nucleotide sequence ID" value="NZ_JACICF010000002.1"/>
</dbReference>
<keyword evidence="5 6" id="KW-0007">Acetylation</keyword>
<dbReference type="NCBIfam" id="TIGR02188">
    <property type="entry name" value="Ac_CoA_lig_AcsA"/>
    <property type="match status" value="1"/>
</dbReference>
<feature type="binding site" evidence="6">
    <location>
        <begin position="187"/>
        <end position="190"/>
    </location>
    <ligand>
        <name>CoA</name>
        <dbReference type="ChEBI" id="CHEBI:57287"/>
    </ligand>
</feature>
<keyword evidence="11" id="KW-1185">Reference proteome</keyword>
<dbReference type="InterPro" id="IPR032387">
    <property type="entry name" value="ACAS_N"/>
</dbReference>
<feature type="binding site" evidence="6">
    <location>
        <position position="519"/>
    </location>
    <ligand>
        <name>ATP</name>
        <dbReference type="ChEBI" id="CHEBI:30616"/>
    </ligand>
</feature>
<dbReference type="Gene3D" id="3.40.50.12780">
    <property type="entry name" value="N-terminal domain of ligase-like"/>
    <property type="match status" value="1"/>
</dbReference>
<comment type="caution">
    <text evidence="10">The sequence shown here is derived from an EMBL/GenBank/DDBJ whole genome shotgun (WGS) entry which is preliminary data.</text>
</comment>
<keyword evidence="6" id="KW-0479">Metal-binding</keyword>
<dbReference type="GO" id="GO:0003987">
    <property type="term" value="F:acetate-CoA ligase activity"/>
    <property type="evidence" value="ECO:0007669"/>
    <property type="project" value="UniProtKB-UniRule"/>
</dbReference>
<dbReference type="GO" id="GO:0046872">
    <property type="term" value="F:metal ion binding"/>
    <property type="evidence" value="ECO:0007669"/>
    <property type="project" value="UniProtKB-KW"/>
</dbReference>
<evidence type="ECO:0000256" key="4">
    <source>
        <dbReference type="ARBA" id="ARBA00022840"/>
    </source>
</evidence>
<evidence type="ECO:0000259" key="9">
    <source>
        <dbReference type="Pfam" id="PF16177"/>
    </source>
</evidence>
<dbReference type="InterPro" id="IPR020845">
    <property type="entry name" value="AMP-binding_CS"/>
</dbReference>
<feature type="domain" description="Acetyl-coenzyme A synthetase N-terminal" evidence="9">
    <location>
        <begin position="21"/>
        <end position="76"/>
    </location>
</feature>
<feature type="binding site" evidence="6">
    <location>
        <position position="508"/>
    </location>
    <ligand>
        <name>ATP</name>
        <dbReference type="ChEBI" id="CHEBI:30616"/>
    </ligand>
</feature>
<dbReference type="EC" id="6.2.1.1" evidence="6"/>
<evidence type="ECO:0000313" key="10">
    <source>
        <dbReference type="EMBL" id="MBB3764941.1"/>
    </source>
</evidence>
<evidence type="ECO:0000259" key="7">
    <source>
        <dbReference type="Pfam" id="PF00501"/>
    </source>
</evidence>
<accession>A0A839YXM6</accession>
<comment type="PTM">
    <text evidence="6">Acetylated. Deacetylation by the SIR2-homolog deacetylase activates the enzyme.</text>
</comment>
<dbReference type="HAMAP" id="MF_01123">
    <property type="entry name" value="Ac_CoA_synth"/>
    <property type="match status" value="1"/>
</dbReference>
<proteinExistence type="inferred from homology"/>
<comment type="cofactor">
    <cofactor evidence="6">
        <name>Mg(2+)</name>
        <dbReference type="ChEBI" id="CHEBI:18420"/>
    </cofactor>
</comment>
<evidence type="ECO:0000256" key="2">
    <source>
        <dbReference type="ARBA" id="ARBA00022598"/>
    </source>
</evidence>
<dbReference type="PANTHER" id="PTHR24095">
    <property type="entry name" value="ACETYL-COENZYME A SYNTHETASE"/>
    <property type="match status" value="1"/>
</dbReference>
<feature type="binding site" evidence="6">
    <location>
        <begin position="404"/>
        <end position="409"/>
    </location>
    <ligand>
        <name>ATP</name>
        <dbReference type="ChEBI" id="CHEBI:30616"/>
    </ligand>
</feature>
<keyword evidence="6" id="KW-0460">Magnesium</keyword>
<keyword evidence="4 6" id="KW-0067">ATP-binding</keyword>
<feature type="binding site" evidence="6">
    <location>
        <position position="532"/>
    </location>
    <ligand>
        <name>Mg(2+)</name>
        <dbReference type="ChEBI" id="CHEBI:18420"/>
    </ligand>
</feature>
<dbReference type="InterPro" id="IPR025110">
    <property type="entry name" value="AMP-bd_C"/>
</dbReference>
<dbReference type="PANTHER" id="PTHR24095:SF14">
    <property type="entry name" value="ACETYL-COENZYME A SYNTHETASE 1"/>
    <property type="match status" value="1"/>
</dbReference>
<gene>
    <name evidence="6" type="primary">acsA</name>
    <name evidence="10" type="ORF">FHS50_002003</name>
</gene>
<dbReference type="Proteomes" id="UP000578569">
    <property type="component" value="Unassembled WGS sequence"/>
</dbReference>
<dbReference type="EMBL" id="JACICF010000002">
    <property type="protein sequence ID" value="MBB3764941.1"/>
    <property type="molecule type" value="Genomic_DNA"/>
</dbReference>
<feature type="modified residue" description="N6-acetyllysine" evidence="6">
    <location>
        <position position="602"/>
    </location>
</feature>
<evidence type="ECO:0000256" key="1">
    <source>
        <dbReference type="ARBA" id="ARBA00006432"/>
    </source>
</evidence>
<dbReference type="GO" id="GO:0016208">
    <property type="term" value="F:AMP binding"/>
    <property type="evidence" value="ECO:0007669"/>
    <property type="project" value="InterPro"/>
</dbReference>
<evidence type="ECO:0000313" key="11">
    <source>
        <dbReference type="Proteomes" id="UP000578569"/>
    </source>
</evidence>
<feature type="binding site" evidence="6">
    <location>
        <position position="530"/>
    </location>
    <ligand>
        <name>Mg(2+)</name>
        <dbReference type="ChEBI" id="CHEBI:18420"/>
    </ligand>
</feature>
<dbReference type="Pfam" id="PF00501">
    <property type="entry name" value="AMP-binding"/>
    <property type="match status" value="1"/>
</dbReference>
<feature type="binding site" evidence="6">
    <location>
        <begin position="380"/>
        <end position="382"/>
    </location>
    <ligand>
        <name>ATP</name>
        <dbReference type="ChEBI" id="CHEBI:30616"/>
    </ligand>
</feature>
<dbReference type="FunFam" id="3.40.50.12780:FF:000001">
    <property type="entry name" value="Acetyl-coenzyme A synthetase"/>
    <property type="match status" value="1"/>
</dbReference>
<reference evidence="10 11" key="1">
    <citation type="submission" date="2020-08" db="EMBL/GenBank/DDBJ databases">
        <title>Genomic Encyclopedia of Type Strains, Phase IV (KMG-IV): sequencing the most valuable type-strain genomes for metagenomic binning, comparative biology and taxonomic classification.</title>
        <authorList>
            <person name="Goeker M."/>
        </authorList>
    </citation>
    <scope>NUCLEOTIDE SEQUENCE [LARGE SCALE GENOMIC DNA]</scope>
    <source>
        <strain evidence="10 11">DSM 24194</strain>
    </source>
</reference>
<dbReference type="FunFam" id="3.30.300.30:FF:000004">
    <property type="entry name" value="Acetyl-coenzyme A synthetase"/>
    <property type="match status" value="1"/>
</dbReference>
<dbReference type="Pfam" id="PF13193">
    <property type="entry name" value="AMP-binding_C"/>
    <property type="match status" value="1"/>
</dbReference>
<sequence>MTDSLVRAPETDRTHATPEQYAERYARSLSDNDAFWLEEARRLDWVTAPSKAGNWSYDPVDIRWYDDGVLNLCHNALDRHLDARGEKVALHFEPDDPESEARTLTYRELHREVVRIANALKAIGVKKGDRVTIYMPMIPEGTAAMLACARIGAIHSVVFGGFSPEALAGRIADCESRFVITADGGLRGGKPVPLKDNVDAALERPGAGVEAVLVVRHTGCEVNWTEGRDFWLADKANDADCPCEEMKAEDPLFILYTSGSTGKPKGVLHTTGGYGVWAALTFHYVFDVRPEDIFWCTADIGWITGHSYVAYGPLLNGASQVIFEGVPNYPDAGRFWDVVDKYGVSIFYTAPTAIRALMREGDGPVTSRDRSSLRLLGTVGEPINPEAWRWYHEVVGSGRCPIVDTWWQTETGGIMITTLPGAHDMKPGAAGKALFGVEPVLVDGEGKLLEGAAEGNLCMARSWPGQARTVYGDHQRFVDTYFSTFPGRYFSGDGCRRDEDGYHWITGRVDDVINVSGHRMGTAEVESALVLHPTVAEAAVVGYPHDIKGQGIYCFVTLVAGEEPDDALERELKAQVRSEIGPIATPDLIHFTPALPKTRSGKIMRRILRKIAENDYDSLGDTSTLADPGVVDALIAGRRNR</sequence>
<comment type="catalytic activity">
    <reaction evidence="6">
        <text>acetate + ATP + CoA = acetyl-CoA + AMP + diphosphate</text>
        <dbReference type="Rhea" id="RHEA:23176"/>
        <dbReference type="ChEBI" id="CHEBI:30089"/>
        <dbReference type="ChEBI" id="CHEBI:30616"/>
        <dbReference type="ChEBI" id="CHEBI:33019"/>
        <dbReference type="ChEBI" id="CHEBI:57287"/>
        <dbReference type="ChEBI" id="CHEBI:57288"/>
        <dbReference type="ChEBI" id="CHEBI:456215"/>
        <dbReference type="EC" id="6.2.1.1"/>
    </reaction>
</comment>
<protein>
    <recommendedName>
        <fullName evidence="6">Acetyl-coenzyme A synthetase</fullName>
        <shortName evidence="6">AcCoA synthetase</shortName>
        <shortName evidence="6">Acs</shortName>
        <ecNumber evidence="6">6.2.1.1</ecNumber>
    </recommendedName>
    <alternativeName>
        <fullName evidence="6">Acetate--CoA ligase</fullName>
    </alternativeName>
    <alternativeName>
        <fullName evidence="6">Acyl-activating enzyme</fullName>
    </alternativeName>
</protein>
<dbReference type="SUPFAM" id="SSF56801">
    <property type="entry name" value="Acetyl-CoA synthetase-like"/>
    <property type="match status" value="1"/>
</dbReference>
<feature type="domain" description="AMP-dependent synthetase/ligase" evidence="7">
    <location>
        <begin position="78"/>
        <end position="461"/>
    </location>
</feature>
<dbReference type="InterPro" id="IPR000873">
    <property type="entry name" value="AMP-dep_synth/lig_dom"/>
</dbReference>
<comment type="similarity">
    <text evidence="1 6">Belongs to the ATP-dependent AMP-binding enzyme family.</text>
</comment>